<evidence type="ECO:0000313" key="4">
    <source>
        <dbReference type="Proteomes" id="UP000249557"/>
    </source>
</evidence>
<evidence type="ECO:0000259" key="2">
    <source>
        <dbReference type="Pfam" id="PF05239"/>
    </source>
</evidence>
<dbReference type="Pfam" id="PF05239">
    <property type="entry name" value="PRC"/>
    <property type="match status" value="2"/>
</dbReference>
<evidence type="ECO:0000256" key="1">
    <source>
        <dbReference type="SAM" id="SignalP"/>
    </source>
</evidence>
<gene>
    <name evidence="3" type="ORF">DI626_04080</name>
</gene>
<keyword evidence="1" id="KW-0732">Signal</keyword>
<dbReference type="AlphaFoldDB" id="A0A2W5A2A2"/>
<dbReference type="InterPro" id="IPR011033">
    <property type="entry name" value="PRC_barrel-like_sf"/>
</dbReference>
<evidence type="ECO:0000313" key="3">
    <source>
        <dbReference type="EMBL" id="PZO87402.1"/>
    </source>
</evidence>
<dbReference type="SUPFAM" id="SSF50346">
    <property type="entry name" value="PRC-barrel domain"/>
    <property type="match status" value="2"/>
</dbReference>
<name>A0A2W5A2A2_9BACT</name>
<dbReference type="EMBL" id="QFNK01000059">
    <property type="protein sequence ID" value="PZO87402.1"/>
    <property type="molecule type" value="Genomic_DNA"/>
</dbReference>
<dbReference type="PANTHER" id="PTHR36505">
    <property type="entry name" value="BLR1072 PROTEIN"/>
    <property type="match status" value="1"/>
</dbReference>
<dbReference type="PANTHER" id="PTHR36505:SF1">
    <property type="entry name" value="BLR1072 PROTEIN"/>
    <property type="match status" value="1"/>
</dbReference>
<dbReference type="Gene3D" id="2.30.30.240">
    <property type="entry name" value="PRC-barrel domain"/>
    <property type="match status" value="2"/>
</dbReference>
<feature type="domain" description="PRC-barrel" evidence="2">
    <location>
        <begin position="93"/>
        <end position="158"/>
    </location>
</feature>
<feature type="domain" description="PRC-barrel" evidence="2">
    <location>
        <begin position="182"/>
        <end position="247"/>
    </location>
</feature>
<feature type="signal peptide" evidence="1">
    <location>
        <begin position="1"/>
        <end position="26"/>
    </location>
</feature>
<feature type="chain" id="PRO_5015921045" description="PRC-barrel domain-containing protein" evidence="1">
    <location>
        <begin position="27"/>
        <end position="270"/>
    </location>
</feature>
<accession>A0A2W5A2A2</accession>
<dbReference type="InterPro" id="IPR027275">
    <property type="entry name" value="PRC-brl_dom"/>
</dbReference>
<proteinExistence type="predicted"/>
<reference evidence="3 4" key="1">
    <citation type="submission" date="2017-08" db="EMBL/GenBank/DDBJ databases">
        <title>Infants hospitalized years apart are colonized by the same room-sourced microbial strains.</title>
        <authorList>
            <person name="Brooks B."/>
            <person name="Olm M.R."/>
            <person name="Firek B.A."/>
            <person name="Baker R."/>
            <person name="Thomas B.C."/>
            <person name="Morowitz M.J."/>
            <person name="Banfield J.F."/>
        </authorList>
    </citation>
    <scope>NUCLEOTIDE SEQUENCE [LARGE SCALE GENOMIC DNA]</scope>
    <source>
        <strain evidence="3">S2_018_000_R2_104</strain>
    </source>
</reference>
<comment type="caution">
    <text evidence="3">The sequence shown here is derived from an EMBL/GenBank/DDBJ whole genome shotgun (WGS) entry which is preliminary data.</text>
</comment>
<dbReference type="Proteomes" id="UP000249557">
    <property type="component" value="Unassembled WGS sequence"/>
</dbReference>
<protein>
    <recommendedName>
        <fullName evidence="2">PRC-barrel domain-containing protein</fullName>
    </recommendedName>
</protein>
<organism evidence="3 4">
    <name type="scientific">Micavibrio aeruginosavorus</name>
    <dbReference type="NCBI Taxonomy" id="349221"/>
    <lineage>
        <taxon>Bacteria</taxon>
        <taxon>Pseudomonadati</taxon>
        <taxon>Bdellovibrionota</taxon>
        <taxon>Bdellovibrionia</taxon>
        <taxon>Bdellovibrionales</taxon>
        <taxon>Pseudobdellovibrionaceae</taxon>
        <taxon>Micavibrio</taxon>
    </lineage>
</organism>
<sequence length="270" mass="28631">MEKSMNKKILMAASVLAIMASIPAYAETAAEASANVEVKTENVLDKAGNAIERNAEKAKAATKEAYSDVKAYFTDDDNISAVTDLKMSSVRTADKLMGATVQDPTGKAIGKIEDTLVSKDGDIERVIINDGGVLGLGGKLVSFDDDVIEGIRNNEDVVVKLNEASIKNAAAFDYDKSMPAGTFSVKKLIGAKVLDDKGKNIGSVDTIAFDGDDADYVVVAFNKILGMGGDKAAMDFEALNIVDNGGKYSFKLNAEQSAQFNSFKQSTKAN</sequence>